<comment type="caution">
    <text evidence="2">The sequence shown here is derived from an EMBL/GenBank/DDBJ whole genome shotgun (WGS) entry which is preliminary data.</text>
</comment>
<evidence type="ECO:0000313" key="2">
    <source>
        <dbReference type="EMBL" id="KXB72809.1"/>
    </source>
</evidence>
<dbReference type="EMBL" id="LSDK01000153">
    <property type="protein sequence ID" value="KXB72809.1"/>
    <property type="molecule type" value="Genomic_DNA"/>
</dbReference>
<reference evidence="3" key="1">
    <citation type="submission" date="2016-01" db="EMBL/GenBank/DDBJ databases">
        <authorList>
            <person name="Mitreva M."/>
            <person name="Pepin K.H."/>
            <person name="Mihindukulasuriya K.A."/>
            <person name="Fulton R."/>
            <person name="Fronick C."/>
            <person name="O'Laughlin M."/>
            <person name="Miner T."/>
            <person name="Herter B."/>
            <person name="Rosa B.A."/>
            <person name="Cordes M."/>
            <person name="Tomlinson C."/>
            <person name="Wollam A."/>
            <person name="Palsikar V.B."/>
            <person name="Mardis E.R."/>
            <person name="Wilson R.K."/>
        </authorList>
    </citation>
    <scope>NUCLEOTIDE SEQUENCE [LARGE SCALE GENOMIC DNA]</scope>
    <source>
        <strain evidence="3">KA00683</strain>
    </source>
</reference>
<gene>
    <name evidence="2" type="ORF">HMPREF3185_02221</name>
</gene>
<dbReference type="AlphaFoldDB" id="A0A134AYP8"/>
<dbReference type="Proteomes" id="UP000070224">
    <property type="component" value="Unassembled WGS sequence"/>
</dbReference>
<dbReference type="STRING" id="322095.HMPREF3185_02221"/>
<sequence length="770" mass="85028">MKKLFTIVLCCLCAQITLLSQIIYSGRAISSEDKTPIPLANIVLLAQDSSFIAGGVTDELGRYSITTEQGKVPQWIRATCIGYEDLLRPISRYPREGAEIILEVQTNQLQDVTVRAKRKAFKLKDGAFVANVSAVPSLRNSGSIDNLLNRIPFVQGSGGSFSVLGTGGEATLYLDGQRVQDASILQHLRSQDIASVEVINTPGAQYKASTNSVIKIHTIKKQNMTSLSASQYALLQNRLSTYTGVNVAHSNARAYWSFNAGYSHTAMASGDSDYYSMPNGSGDLLETFSSSDMTNRSDFFMGGLGLNISPAKETNIGFVSNLKVGAAKFDVASEGLIHKESGIVRLNTPYTSQIDSRPYKSTSSLYYNGKIGATSVNVTDEILLGSDSNTSIYDEAGTSAHAQTKGAQRYGMNSLMLSFQTPVKGVKLGYGAELALSFNKNELQQTEQGIVTDVVSSTVKNGQTLLGTFVDVRAQWLGLSWYAGLRYEYEASSYTQNGMRVIRQKPSPHFLSPSFSLSYSGEDLQATLSYRKSLHRPAYSSLNNFTLLENQYVYQQGSPFLLNETNDALQLLGTYKTLSFSASYNYIRNTATTALARHETKADVLLKRRINIPSYSTLSLGLNWSDSFGPYSPSIEVGFQKQLLKYSGLTFDRPMLELSTSHYVELGKGWRMNADASYSSRSHRLFSEYSAQWSYSLMLSKEIGNFTFDLSLQNLFLDNKQYRTRRMAGIFAQEIEARDFSGAGLNVSYRIHSLKAAYRNKKTSSEGQRF</sequence>
<evidence type="ECO:0000259" key="1">
    <source>
        <dbReference type="Pfam" id="PF14905"/>
    </source>
</evidence>
<dbReference type="Pfam" id="PF14905">
    <property type="entry name" value="OMP_b-brl_3"/>
    <property type="match status" value="1"/>
</dbReference>
<dbReference type="InterPro" id="IPR041700">
    <property type="entry name" value="OMP_b-brl_3"/>
</dbReference>
<organism evidence="2 3">
    <name type="scientific">Porphyromonas somerae</name>
    <dbReference type="NCBI Taxonomy" id="322095"/>
    <lineage>
        <taxon>Bacteria</taxon>
        <taxon>Pseudomonadati</taxon>
        <taxon>Bacteroidota</taxon>
        <taxon>Bacteroidia</taxon>
        <taxon>Bacteroidales</taxon>
        <taxon>Porphyromonadaceae</taxon>
        <taxon>Porphyromonas</taxon>
    </lineage>
</organism>
<evidence type="ECO:0000313" key="3">
    <source>
        <dbReference type="Proteomes" id="UP000070224"/>
    </source>
</evidence>
<feature type="domain" description="Outer membrane protein beta-barrel" evidence="1">
    <location>
        <begin position="387"/>
        <end position="749"/>
    </location>
</feature>
<dbReference type="InterPro" id="IPR008969">
    <property type="entry name" value="CarboxyPept-like_regulatory"/>
</dbReference>
<dbReference type="RefSeq" id="WP_231724962.1">
    <property type="nucleotide sequence ID" value="NZ_KQ960466.1"/>
</dbReference>
<dbReference type="PATRIC" id="fig|322095.3.peg.2201"/>
<protein>
    <recommendedName>
        <fullName evidence="1">Outer membrane protein beta-barrel domain-containing protein</fullName>
    </recommendedName>
</protein>
<accession>A0A134AYP8</accession>
<dbReference type="Gene3D" id="2.170.130.10">
    <property type="entry name" value="TonB-dependent receptor, plug domain"/>
    <property type="match status" value="1"/>
</dbReference>
<dbReference type="SUPFAM" id="SSF56935">
    <property type="entry name" value="Porins"/>
    <property type="match status" value="1"/>
</dbReference>
<keyword evidence="3" id="KW-1185">Reference proteome</keyword>
<dbReference type="SUPFAM" id="SSF49464">
    <property type="entry name" value="Carboxypeptidase regulatory domain-like"/>
    <property type="match status" value="1"/>
</dbReference>
<name>A0A134AYP8_9PORP</name>
<dbReference type="InterPro" id="IPR037066">
    <property type="entry name" value="Plug_dom_sf"/>
</dbReference>
<proteinExistence type="predicted"/>